<dbReference type="EMBL" id="JAGGLB010000043">
    <property type="protein sequence ID" value="MBP1996061.1"/>
    <property type="molecule type" value="Genomic_DNA"/>
</dbReference>
<comment type="caution">
    <text evidence="1">The sequence shown here is derived from an EMBL/GenBank/DDBJ whole genome shotgun (WGS) entry which is preliminary data.</text>
</comment>
<name>A0ABS4J9Z0_9BACL</name>
<reference evidence="1 2" key="1">
    <citation type="submission" date="2021-03" db="EMBL/GenBank/DDBJ databases">
        <title>Genomic Encyclopedia of Type Strains, Phase IV (KMG-IV): sequencing the most valuable type-strain genomes for metagenomic binning, comparative biology and taxonomic classification.</title>
        <authorList>
            <person name="Goeker M."/>
        </authorList>
    </citation>
    <scope>NUCLEOTIDE SEQUENCE [LARGE SCALE GENOMIC DNA]</scope>
    <source>
        <strain evidence="1 2">DSM 26048</strain>
    </source>
</reference>
<evidence type="ECO:0000313" key="1">
    <source>
        <dbReference type="EMBL" id="MBP1996061.1"/>
    </source>
</evidence>
<accession>A0ABS4J9Z0</accession>
<dbReference type="Proteomes" id="UP001519287">
    <property type="component" value="Unassembled WGS sequence"/>
</dbReference>
<sequence>MAEKERTKNRLLQAEGIEVAKASGVQFGRPKKLITAEFIRVYYEWKSGSIKAVDAMRLLNMKARTFYRRVKEYEESLAN</sequence>
<protein>
    <submittedName>
        <fullName evidence="1">DNA invertase Pin-like site-specific DNA recombinase</fullName>
    </submittedName>
</protein>
<organism evidence="1 2">
    <name type="scientific">Paenibacillus eucommiae</name>
    <dbReference type="NCBI Taxonomy" id="1355755"/>
    <lineage>
        <taxon>Bacteria</taxon>
        <taxon>Bacillati</taxon>
        <taxon>Bacillota</taxon>
        <taxon>Bacilli</taxon>
        <taxon>Bacillales</taxon>
        <taxon>Paenibacillaceae</taxon>
        <taxon>Paenibacillus</taxon>
    </lineage>
</organism>
<keyword evidence="2" id="KW-1185">Reference proteome</keyword>
<evidence type="ECO:0000313" key="2">
    <source>
        <dbReference type="Proteomes" id="UP001519287"/>
    </source>
</evidence>
<proteinExistence type="predicted"/>
<gene>
    <name evidence="1" type="ORF">J2Z66_007705</name>
</gene>